<organism evidence="5 6">
    <name type="scientific">Coptis chinensis</name>
    <dbReference type="NCBI Taxonomy" id="261450"/>
    <lineage>
        <taxon>Eukaryota</taxon>
        <taxon>Viridiplantae</taxon>
        <taxon>Streptophyta</taxon>
        <taxon>Embryophyta</taxon>
        <taxon>Tracheophyta</taxon>
        <taxon>Spermatophyta</taxon>
        <taxon>Magnoliopsida</taxon>
        <taxon>Ranunculales</taxon>
        <taxon>Ranunculaceae</taxon>
        <taxon>Coptidoideae</taxon>
        <taxon>Coptis</taxon>
    </lineage>
</organism>
<dbReference type="EMBL" id="JADFTS010000002">
    <property type="protein sequence ID" value="KAF9622807.1"/>
    <property type="molecule type" value="Genomic_DNA"/>
</dbReference>
<dbReference type="AlphaFoldDB" id="A0A835MAU3"/>
<gene>
    <name evidence="5" type="ORF">IFM89_034042</name>
</gene>
<dbReference type="PANTHER" id="PTHR48024">
    <property type="entry name" value="GEO13361P1-RELATED"/>
    <property type="match status" value="1"/>
</dbReference>
<evidence type="ECO:0000256" key="2">
    <source>
        <dbReference type="PROSITE-ProRule" id="PRU00176"/>
    </source>
</evidence>
<protein>
    <recommendedName>
        <fullName evidence="4">RRM domain-containing protein</fullName>
    </recommendedName>
</protein>
<evidence type="ECO:0000256" key="1">
    <source>
        <dbReference type="ARBA" id="ARBA00022884"/>
    </source>
</evidence>
<dbReference type="InterPro" id="IPR012677">
    <property type="entry name" value="Nucleotide-bd_a/b_plait_sf"/>
</dbReference>
<reference evidence="5 6" key="1">
    <citation type="submission" date="2020-10" db="EMBL/GenBank/DDBJ databases">
        <title>The Coptis chinensis genome and diversification of protoberbering-type alkaloids.</title>
        <authorList>
            <person name="Wang B."/>
            <person name="Shu S."/>
            <person name="Song C."/>
            <person name="Liu Y."/>
        </authorList>
    </citation>
    <scope>NUCLEOTIDE SEQUENCE [LARGE SCALE GENOMIC DNA]</scope>
    <source>
        <strain evidence="5">HL-2020</strain>
        <tissue evidence="5">Leaf</tissue>
    </source>
</reference>
<evidence type="ECO:0000256" key="3">
    <source>
        <dbReference type="SAM" id="MobiDB-lite"/>
    </source>
</evidence>
<evidence type="ECO:0000259" key="4">
    <source>
        <dbReference type="PROSITE" id="PS50102"/>
    </source>
</evidence>
<dbReference type="GO" id="GO:0003723">
    <property type="term" value="F:RNA binding"/>
    <property type="evidence" value="ECO:0007669"/>
    <property type="project" value="UniProtKB-UniRule"/>
</dbReference>
<feature type="domain" description="RRM" evidence="4">
    <location>
        <begin position="104"/>
        <end position="204"/>
    </location>
</feature>
<dbReference type="SUPFAM" id="SSF54928">
    <property type="entry name" value="RNA-binding domain, RBD"/>
    <property type="match status" value="1"/>
</dbReference>
<evidence type="ECO:0000313" key="5">
    <source>
        <dbReference type="EMBL" id="KAF9622807.1"/>
    </source>
</evidence>
<dbReference type="OrthoDB" id="1875751at2759"/>
<keyword evidence="6" id="KW-1185">Reference proteome</keyword>
<proteinExistence type="predicted"/>
<name>A0A835MAU3_9MAGN</name>
<evidence type="ECO:0000313" key="6">
    <source>
        <dbReference type="Proteomes" id="UP000631114"/>
    </source>
</evidence>
<dbReference type="SMART" id="SM00360">
    <property type="entry name" value="RRM"/>
    <property type="match status" value="2"/>
</dbReference>
<keyword evidence="1 2" id="KW-0694">RNA-binding</keyword>
<dbReference type="InterPro" id="IPR050886">
    <property type="entry name" value="RNA-binding_reg"/>
</dbReference>
<comment type="caution">
    <text evidence="5">The sequence shown here is derived from an EMBL/GenBank/DDBJ whole genome shotgun (WGS) entry which is preliminary data.</text>
</comment>
<dbReference type="Pfam" id="PF00076">
    <property type="entry name" value="RRM_1"/>
    <property type="match status" value="2"/>
</dbReference>
<feature type="compositionally biased region" description="Acidic residues" evidence="3">
    <location>
        <begin position="22"/>
        <end position="51"/>
    </location>
</feature>
<dbReference type="InterPro" id="IPR035979">
    <property type="entry name" value="RBD_domain_sf"/>
</dbReference>
<sequence>MGKKRKGGPKVEEPIIHKPIPEPEEEEEEIETSEDDEGLEEVETSSSSEEEEVKKKKKKKKETESLLEPFGKDQLIEILKQAALNNSSIFRRLTQAAETDTIHRKIFVHGLSWDATTETLLETFKQYGQIEDCNVVMDKLTGNSKGFGFVLFKKRIGASKALKDPQKKIGNRMTACQLASFGSVPNHPVPDPTGRKIYVANALQHVNPERLKDFFSKFGEIEEGPLGVDRNTGKLRGFALFVYKTTEGCKKALEEPEKLFEGCHLQCKRALDGVGRQKNQNTGENAMLASVGLSTGNVPVPVNYEMGFNPGMVGQNLGLNFPPAAGTSLMGQNHHGIMNTAALGTTLTQTGYSPSVGRGMSPTTNQSEAGTTLGLRAAYGMPSNINTISPSVIGSYGSQAALQGLGVYQNAQLGQSLARSQSGIASLGIMPPNLGR</sequence>
<dbReference type="InterPro" id="IPR000504">
    <property type="entry name" value="RRM_dom"/>
</dbReference>
<feature type="compositionally biased region" description="Basic and acidic residues" evidence="3">
    <location>
        <begin position="9"/>
        <end position="21"/>
    </location>
</feature>
<dbReference type="PROSITE" id="PS50102">
    <property type="entry name" value="RRM"/>
    <property type="match status" value="2"/>
</dbReference>
<dbReference type="Gene3D" id="3.30.70.330">
    <property type="match status" value="2"/>
</dbReference>
<feature type="domain" description="RRM" evidence="4">
    <location>
        <begin position="195"/>
        <end position="285"/>
    </location>
</feature>
<dbReference type="Proteomes" id="UP000631114">
    <property type="component" value="Unassembled WGS sequence"/>
</dbReference>
<accession>A0A835MAU3</accession>
<dbReference type="PANTHER" id="PTHR48024:SF9">
    <property type="entry name" value="UBP1-ASSOCIATED PROTEINS 1A-RELATED"/>
    <property type="match status" value="1"/>
</dbReference>
<dbReference type="GO" id="GO:0005634">
    <property type="term" value="C:nucleus"/>
    <property type="evidence" value="ECO:0007669"/>
    <property type="project" value="TreeGrafter"/>
</dbReference>
<feature type="region of interest" description="Disordered" evidence="3">
    <location>
        <begin position="1"/>
        <end position="62"/>
    </location>
</feature>